<protein>
    <submittedName>
        <fullName evidence="1">Uncharacterized protein</fullName>
    </submittedName>
</protein>
<name>A0A8S5MMV9_9CAUD</name>
<accession>A0A8S5MMV9</accession>
<dbReference type="EMBL" id="BK014938">
    <property type="protein sequence ID" value="DAD83540.1"/>
    <property type="molecule type" value="Genomic_DNA"/>
</dbReference>
<sequence>MEIKKIKSLSLREFIEDYVNSNEQEALETIEEALQELGEHSITDINDMNPKELFRSIRSIRMRKLLLKKEEFPKISIEEEKSHIQDFIFKN</sequence>
<reference evidence="1" key="1">
    <citation type="journal article" date="2021" name="Proc. Natl. Acad. Sci. U.S.A.">
        <title>A Catalog of Tens of Thousands of Viruses from Human Metagenomes Reveals Hidden Associations with Chronic Diseases.</title>
        <authorList>
            <person name="Tisza M.J."/>
            <person name="Buck C.B."/>
        </authorList>
    </citation>
    <scope>NUCLEOTIDE SEQUENCE</scope>
    <source>
        <strain evidence="1">Ctxc31</strain>
    </source>
</reference>
<proteinExistence type="predicted"/>
<evidence type="ECO:0000313" key="1">
    <source>
        <dbReference type="EMBL" id="DAD83540.1"/>
    </source>
</evidence>
<organism evidence="1">
    <name type="scientific">Siphoviridae sp. ctxc31</name>
    <dbReference type="NCBI Taxonomy" id="2826520"/>
    <lineage>
        <taxon>Viruses</taxon>
        <taxon>Duplodnaviria</taxon>
        <taxon>Heunggongvirae</taxon>
        <taxon>Uroviricota</taxon>
        <taxon>Caudoviricetes</taxon>
    </lineage>
</organism>